<dbReference type="EMBL" id="SDIL01000062">
    <property type="protein sequence ID" value="RXK37685.1"/>
    <property type="molecule type" value="Genomic_DNA"/>
</dbReference>
<keyword evidence="3" id="KW-1185">Reference proteome</keyword>
<protein>
    <submittedName>
        <fullName evidence="2">Uncharacterized protein</fullName>
    </submittedName>
</protein>
<organism evidence="2 3">
    <name type="scientific">Tremella mesenterica</name>
    <name type="common">Jelly fungus</name>
    <dbReference type="NCBI Taxonomy" id="5217"/>
    <lineage>
        <taxon>Eukaryota</taxon>
        <taxon>Fungi</taxon>
        <taxon>Dikarya</taxon>
        <taxon>Basidiomycota</taxon>
        <taxon>Agaricomycotina</taxon>
        <taxon>Tremellomycetes</taxon>
        <taxon>Tremellales</taxon>
        <taxon>Tremellaceae</taxon>
        <taxon>Tremella</taxon>
    </lineage>
</organism>
<accession>A0A4Q1BJ78</accession>
<evidence type="ECO:0000256" key="1">
    <source>
        <dbReference type="SAM" id="MobiDB-lite"/>
    </source>
</evidence>
<evidence type="ECO:0000313" key="3">
    <source>
        <dbReference type="Proteomes" id="UP000289152"/>
    </source>
</evidence>
<dbReference type="Proteomes" id="UP000289152">
    <property type="component" value="Unassembled WGS sequence"/>
</dbReference>
<dbReference type="InParanoid" id="A0A4Q1BJ78"/>
<feature type="region of interest" description="Disordered" evidence="1">
    <location>
        <begin position="1"/>
        <end position="28"/>
    </location>
</feature>
<sequence>MTTQHQGSMPDSHFQDKKNPSMGSSTPMPFLGDMLAGGSFKGLAVNINHWTPKHPYEVISETPDGSMKTFVYHFPKFARISETTGKLHMAVCALALTTLVFSSIGPNGQFKEVRQISAGTSIVLAGKMPGSETERKLYLPNPTTAAVGLAILGVRNLVRVIVQQRQSDTYTKTPKDTFESILEEIRKSADSRRVDESVTTSFGRFFDDDGNWKPTRDMRHLSVVPAAKSRADGTHVGQDGDLDFVELIESEGLS</sequence>
<gene>
    <name evidence="2" type="ORF">M231_05018</name>
</gene>
<evidence type="ECO:0000313" key="2">
    <source>
        <dbReference type="EMBL" id="RXK37685.1"/>
    </source>
</evidence>
<comment type="caution">
    <text evidence="2">The sequence shown here is derived from an EMBL/GenBank/DDBJ whole genome shotgun (WGS) entry which is preliminary data.</text>
</comment>
<name>A0A4Q1BJ78_TREME</name>
<reference evidence="2 3" key="1">
    <citation type="submission" date="2016-06" db="EMBL/GenBank/DDBJ databases">
        <title>Evolution of pathogenesis and genome organization in the Tremellales.</title>
        <authorList>
            <person name="Cuomo C."/>
            <person name="Litvintseva A."/>
            <person name="Heitman J."/>
            <person name="Chen Y."/>
            <person name="Sun S."/>
            <person name="Springer D."/>
            <person name="Dromer F."/>
            <person name="Young S."/>
            <person name="Zeng Q."/>
            <person name="Chapman S."/>
            <person name="Gujja S."/>
            <person name="Saif S."/>
            <person name="Birren B."/>
        </authorList>
    </citation>
    <scope>NUCLEOTIDE SEQUENCE [LARGE SCALE GENOMIC DNA]</scope>
    <source>
        <strain evidence="2 3">ATCC 28783</strain>
    </source>
</reference>
<dbReference type="VEuPathDB" id="FungiDB:TREMEDRAFT_59616"/>
<dbReference type="AlphaFoldDB" id="A0A4Q1BJ78"/>
<proteinExistence type="predicted"/>